<dbReference type="Pfam" id="PF02518">
    <property type="entry name" value="HATPase_c"/>
    <property type="match status" value="1"/>
</dbReference>
<evidence type="ECO:0000259" key="4">
    <source>
        <dbReference type="Pfam" id="PF06580"/>
    </source>
</evidence>
<feature type="compositionally biased region" description="Pro residues" evidence="1">
    <location>
        <begin position="291"/>
        <end position="301"/>
    </location>
</feature>
<accession>A0A7W5ZU06</accession>
<feature type="compositionally biased region" description="Basic and acidic residues" evidence="1">
    <location>
        <begin position="131"/>
        <end position="143"/>
    </location>
</feature>
<keyword evidence="5" id="KW-0808">Transferase</keyword>
<feature type="domain" description="Signal transduction histidine kinase internal region" evidence="4">
    <location>
        <begin position="452"/>
        <end position="532"/>
    </location>
</feature>
<evidence type="ECO:0000313" key="5">
    <source>
        <dbReference type="EMBL" id="MBB3859928.1"/>
    </source>
</evidence>
<feature type="transmembrane region" description="Helical" evidence="2">
    <location>
        <begin position="82"/>
        <end position="104"/>
    </location>
</feature>
<feature type="transmembrane region" description="Helical" evidence="2">
    <location>
        <begin position="50"/>
        <end position="70"/>
    </location>
</feature>
<feature type="region of interest" description="Disordered" evidence="1">
    <location>
        <begin position="276"/>
        <end position="315"/>
    </location>
</feature>
<feature type="region of interest" description="Disordered" evidence="1">
    <location>
        <begin position="171"/>
        <end position="213"/>
    </location>
</feature>
<comment type="caution">
    <text evidence="5">The sequence shown here is derived from an EMBL/GenBank/DDBJ whole genome shotgun (WGS) entry which is preliminary data.</text>
</comment>
<dbReference type="Pfam" id="PF06580">
    <property type="entry name" value="His_kinase"/>
    <property type="match status" value="1"/>
</dbReference>
<gene>
    <name evidence="5" type="ORF">GGQ88_001189</name>
</gene>
<organism evidence="5 6">
    <name type="scientific">Novosphingobium hassiacum</name>
    <dbReference type="NCBI Taxonomy" id="173676"/>
    <lineage>
        <taxon>Bacteria</taxon>
        <taxon>Pseudomonadati</taxon>
        <taxon>Pseudomonadota</taxon>
        <taxon>Alphaproteobacteria</taxon>
        <taxon>Sphingomonadales</taxon>
        <taxon>Sphingomonadaceae</taxon>
        <taxon>Novosphingobium</taxon>
    </lineage>
</organism>
<dbReference type="GO" id="GO:0016020">
    <property type="term" value="C:membrane"/>
    <property type="evidence" value="ECO:0007669"/>
    <property type="project" value="InterPro"/>
</dbReference>
<feature type="compositionally biased region" description="Pro residues" evidence="1">
    <location>
        <begin position="175"/>
        <end position="185"/>
    </location>
</feature>
<dbReference type="InterPro" id="IPR010559">
    <property type="entry name" value="Sig_transdc_His_kin_internal"/>
</dbReference>
<feature type="compositionally biased region" description="Low complexity" evidence="1">
    <location>
        <begin position="118"/>
        <end position="128"/>
    </location>
</feature>
<dbReference type="PANTHER" id="PTHR34220">
    <property type="entry name" value="SENSOR HISTIDINE KINASE YPDA"/>
    <property type="match status" value="1"/>
</dbReference>
<dbReference type="Proteomes" id="UP000562395">
    <property type="component" value="Unassembled WGS sequence"/>
</dbReference>
<feature type="region of interest" description="Disordered" evidence="1">
    <location>
        <begin position="362"/>
        <end position="385"/>
    </location>
</feature>
<sequence>MTSSQIDPGVPRVPARQVILSAAALWLCYFLLITVRGLVVELGDFSDLLWRRAAVTGAGIVVTVACWPLLRRFDGRSLAVRGGAALVIMLPAALALAAVNQWAFAPVEQRMIERISQRTDTQTGATDDTQADTRADSGDEKTVTVRSQNGTPGVQIRHDMAGNVLVDMLDESFIPPEPPPPPPAPRASAAPRAAAAPSAPRASPVPRAMPRPEPIIDDETLAELEAMGERIAAETIRNTKVVNNEDGSMVITQPGLIVRRFADGTSEVRTGGYLIRSDADDEVQSVEPIAEPEPPAPPQTPKDPSLEASAAVSDQKARISAEMARATADRARVTAQRTAERAIRDAQNIQRVRQRVAQRIERAKPAEATAPDVPEPSPSEAVTEDVRGADHVTIIRKSVESEGLWRQLTDVALGRYFLLIAWAALYLALGNGEQLRAAEYREGLSARAAKAAELRSLRYQVNPHFLFNTLNSLSALVMVGRAEQAERMIQSISRFYRHSLAGDPTSDMPLEDEIALQRHYLDIEAVRFPERLRCEFDVPEDLMTACVPGMILQPLVENSIKYAVSTTIRPVTIRITAREGGGFLVLTVADDGPGEGFVDGGTGIGLANVRSRLAARFGDAAKVESGPLPAGGYATVLTVPIVRNDC</sequence>
<dbReference type="PANTHER" id="PTHR34220:SF7">
    <property type="entry name" value="SENSOR HISTIDINE KINASE YPDA"/>
    <property type="match status" value="1"/>
</dbReference>
<keyword evidence="5" id="KW-0418">Kinase</keyword>
<feature type="domain" description="Histidine kinase/HSP90-like ATPase" evidence="3">
    <location>
        <begin position="551"/>
        <end position="640"/>
    </location>
</feature>
<feature type="region of interest" description="Disordered" evidence="1">
    <location>
        <begin position="116"/>
        <end position="155"/>
    </location>
</feature>
<evidence type="ECO:0000259" key="3">
    <source>
        <dbReference type="Pfam" id="PF02518"/>
    </source>
</evidence>
<feature type="transmembrane region" description="Helical" evidence="2">
    <location>
        <begin position="18"/>
        <end position="38"/>
    </location>
</feature>
<dbReference type="AlphaFoldDB" id="A0A7W5ZU06"/>
<dbReference type="GO" id="GO:0000155">
    <property type="term" value="F:phosphorelay sensor kinase activity"/>
    <property type="evidence" value="ECO:0007669"/>
    <property type="project" value="InterPro"/>
</dbReference>
<dbReference type="EMBL" id="JACICY010000002">
    <property type="protein sequence ID" value="MBB3859928.1"/>
    <property type="molecule type" value="Genomic_DNA"/>
</dbReference>
<proteinExistence type="predicted"/>
<evidence type="ECO:0000256" key="2">
    <source>
        <dbReference type="SAM" id="Phobius"/>
    </source>
</evidence>
<evidence type="ECO:0000256" key="1">
    <source>
        <dbReference type="SAM" id="MobiDB-lite"/>
    </source>
</evidence>
<feature type="compositionally biased region" description="Low complexity" evidence="1">
    <location>
        <begin position="186"/>
        <end position="206"/>
    </location>
</feature>
<dbReference type="RefSeq" id="WP_425490416.1">
    <property type="nucleotide sequence ID" value="NZ_JACICY010000002.1"/>
</dbReference>
<evidence type="ECO:0000313" key="6">
    <source>
        <dbReference type="Proteomes" id="UP000562395"/>
    </source>
</evidence>
<keyword evidence="2" id="KW-1133">Transmembrane helix</keyword>
<dbReference type="SUPFAM" id="SSF55874">
    <property type="entry name" value="ATPase domain of HSP90 chaperone/DNA topoisomerase II/histidine kinase"/>
    <property type="match status" value="1"/>
</dbReference>
<protein>
    <submittedName>
        <fullName evidence="5">Two-component sensor histidine kinase</fullName>
    </submittedName>
</protein>
<keyword evidence="6" id="KW-1185">Reference proteome</keyword>
<reference evidence="5 6" key="1">
    <citation type="submission" date="2020-08" db="EMBL/GenBank/DDBJ databases">
        <title>Genomic Encyclopedia of Type Strains, Phase IV (KMG-IV): sequencing the most valuable type-strain genomes for metagenomic binning, comparative biology and taxonomic classification.</title>
        <authorList>
            <person name="Goeker M."/>
        </authorList>
    </citation>
    <scope>NUCLEOTIDE SEQUENCE [LARGE SCALE GENOMIC DNA]</scope>
    <source>
        <strain evidence="5 6">DSM 14552</strain>
    </source>
</reference>
<keyword evidence="2" id="KW-0812">Transmembrane</keyword>
<name>A0A7W5ZU06_9SPHN</name>
<dbReference type="InterPro" id="IPR036890">
    <property type="entry name" value="HATPase_C_sf"/>
</dbReference>
<dbReference type="InterPro" id="IPR003594">
    <property type="entry name" value="HATPase_dom"/>
</dbReference>
<keyword evidence="2" id="KW-0472">Membrane</keyword>
<dbReference type="Gene3D" id="3.30.565.10">
    <property type="entry name" value="Histidine kinase-like ATPase, C-terminal domain"/>
    <property type="match status" value="1"/>
</dbReference>
<dbReference type="InterPro" id="IPR050640">
    <property type="entry name" value="Bact_2-comp_sensor_kinase"/>
</dbReference>